<dbReference type="Proteomes" id="UP000218113">
    <property type="component" value="Unassembled WGS sequence"/>
</dbReference>
<gene>
    <name evidence="1" type="ORF">COB67_00660</name>
</gene>
<comment type="caution">
    <text evidence="1">The sequence shown here is derived from an EMBL/GenBank/DDBJ whole genome shotgun (WGS) entry which is preliminary data.</text>
</comment>
<organism evidence="1 2">
    <name type="scientific">SAR324 cluster bacterium</name>
    <dbReference type="NCBI Taxonomy" id="2024889"/>
    <lineage>
        <taxon>Bacteria</taxon>
        <taxon>Deltaproteobacteria</taxon>
        <taxon>SAR324 cluster</taxon>
    </lineage>
</organism>
<sequence>MTNKRDKEYPIERSAEMKKLVLITSENFLEKEIFLLTFKSIKSKDKKTKEIVPIKSTYIRGRIDCNNMLIPFFI</sequence>
<dbReference type="AlphaFoldDB" id="A0A2A4TBT9"/>
<name>A0A2A4TBT9_9DELT</name>
<proteinExistence type="predicted"/>
<dbReference type="EMBL" id="NVSR01000001">
    <property type="protein sequence ID" value="PCI30998.1"/>
    <property type="molecule type" value="Genomic_DNA"/>
</dbReference>
<evidence type="ECO:0000313" key="2">
    <source>
        <dbReference type="Proteomes" id="UP000218113"/>
    </source>
</evidence>
<reference evidence="2" key="1">
    <citation type="submission" date="2017-08" db="EMBL/GenBank/DDBJ databases">
        <title>A dynamic microbial community with high functional redundancy inhabits the cold, oxic subseafloor aquifer.</title>
        <authorList>
            <person name="Tully B.J."/>
            <person name="Wheat C.G."/>
            <person name="Glazer B.T."/>
            <person name="Huber J.A."/>
        </authorList>
    </citation>
    <scope>NUCLEOTIDE SEQUENCE [LARGE SCALE GENOMIC DNA]</scope>
</reference>
<evidence type="ECO:0000313" key="1">
    <source>
        <dbReference type="EMBL" id="PCI30998.1"/>
    </source>
</evidence>
<protein>
    <submittedName>
        <fullName evidence="1">Uncharacterized protein</fullName>
    </submittedName>
</protein>
<accession>A0A2A4TBT9</accession>